<dbReference type="SMART" id="SM01294">
    <property type="entry name" value="PKS_PP_betabranch"/>
    <property type="match status" value="1"/>
</dbReference>
<dbReference type="InterPro" id="IPR023213">
    <property type="entry name" value="CAT-like_dom_sf"/>
</dbReference>
<dbReference type="PANTHER" id="PTHR45398:SF1">
    <property type="entry name" value="ENZYME, PUTATIVE (JCVI)-RELATED"/>
    <property type="match status" value="1"/>
</dbReference>
<dbReference type="PANTHER" id="PTHR45398">
    <property type="match status" value="1"/>
</dbReference>
<keyword evidence="8" id="KW-1185">Reference proteome</keyword>
<dbReference type="Pfam" id="PF00501">
    <property type="entry name" value="AMP-binding"/>
    <property type="match status" value="2"/>
</dbReference>
<keyword evidence="3" id="KW-0436">Ligase</keyword>
<sequence length="3391" mass="370267">MELLARLLKGETPTAPVPVSRFVAYLARQNIEETTAFWRRHLQDTNWARFPPLPSTQHIVHPRDVLQSQLSVSQRSGVATTPTVLRAAWALLVAARTGANEAVISVALSGRMAAVEGITDLVAPTVTTVPFRVLASRDQSVRGFLASVHDQATEMIPYEHTGLQNIRRMLPNLGRDFDPGHNFVVQLAGEDELATPTFDMNLERENTASDAFDSYPLTIECTVDQTTGGVRVEFRYDQAVLPSSDAERLLAQFNHVVQQLAHNADADLPLGRLTMLSADDEAQLSSWNSVMPPRIERCIHDLVQEQMIARPAAIAISAWDGEMTYGDLDITSRHLAKTLVRQGVGPEIMVGLCMDKSKWAVVAMIAILRAGGAVVPLGVQHPVARIEGILQDTSAPLVLVDGEHKLRLAALASHTPLLAVDQFFDNASTVQEASSLTSAETCTSVRPGNVAWVIFTSGSTGMPKGVVLEHAALTTSVATHARFFSMGQKTCCFQFAAYTFDVSISDTLATLFSGGCLCIPSEHNRMNELASTIQGFEANYANLTPTVVNLLSPVDHPTLSTLVVGGEALDPGIIEDWGGSSRVINSYGPSECAILSACSHELKKKEEAPIVGKPLAGGFWVVDPADFGRLVPLGAPGELLIEGPLLSRGYLNDADKTAASFVTDPVFVHQLGLSPGRRMYRSGDIVQQNTDGSLKFLGRRDTQVKIRGQRVEIGEIEYHLVKQTDVQDAIVLYMRQGPLAGRLVAIVVLNDTATPADTQGIARIPKEHEQSATRRLREVQDRVSQHVMHYMVPNTWIPLAAVPVNASGKTDRLALSRWVQALPSDEIAALTSSTEAEEVDQSGATEVEQELRQVWSEVLGVPLPSVKYSANFFSLGGDSITAMQVVSASRAKGISVTVRTVLESQTISKLAAAAQVGKDASYMARIPKGVFALSPIQQMYFDDMAADGLRADGERRFNQGVSLRMTRRVELEELAHALDAVVTKHAMLRARFQHSQEYGWQQRIAQDVSGSYRLRTHTVADTQSSQQVVAHSQASLDLENGPVFAADLIDRPKRQLLHLVAHHLVIDLVSWRILVRDIEEVLMQRTLPNPNSMSFPMWLEWQRKSLSTIGSAAETLPASIPVANWEYWGLVPYQDVWANLSTATAKCDPHTTDLLFGRANAALNTEPVEIMLAALFVSFREVFADRPVPAIFTEGHGREAADDDVDLSDTIGWFTTMTPLHVPVGADATAAIDVLRQTKDQRRRIPSRGTPYFGSRFLTDSGRDAFAAHSPAEIIFNYTGRFQQAERDNALFQIDEDDDERDGVNNGDALAPDTTTSSQAGGLVRTTAVLDVSVTVEAGQVCIGVRFSRNARHQSAIQQWIAAYGKTVKRLVEELIVTAPAATATDFPLARLSDSDMATIQGQYLPLMDLSSTANVEDILPCSPIQQGILLTQLQSPSTYCIQQTCRVASSDPALPVDTEKIISAWRQVVARHSILRTVLLEPLPAQDKFMQVVLKHADISIVKADGVDDSAAMDWFAAQAGLGLSNLRCPPHRLTILTTTSDEVYCRFDVSHALVDASSLTLIIRDLIAAYEGTLPAEGGSRYSTYVAFLEEKSPQEDLKYWKTLLSNAEPCLLPPQEATHSIAEAQLAKVSSRFGDLAPLQRFRDEHSVTVASICQLAWALVLATWTGSHNVSFGNLSSGRDTPIAGVEELVGPMINMLVSHVEIDWNAKVSDVARKLQGQSAEAFEHQRTSLAALQHELGLSRSQPLFNTTMSYKRQAPDSSVQAALTVEGVDWEDPTEYDITVGIEAGVDALVVNLQYSTAVHSSAAATRLANSLVQTVRLICENADQALGQLKLLATEDSAQFYKWNSIIPRRVECCVHDLVRETMAQQPAATAISSWDGEMKYGELDYASRRLAHHLTSHGVGPEMLVGLCMDKSKWTVVAMLAILRAGGAVVPLGVQYPLARIEILVHDTATPLVLVDRGHEERLAALSGQTTLLAVDTFFDEAGSSLAETAALSTEACTSVRPEHTAWVIYTSGSTGKPKGVVLEHGALSTSILAHGSDFPIQRHDRVSQFAAYTFDVAIGEVMTTLSYGACICIPSEEDRVNRLTAFLAESQTTVAALTPTVAALVQPQNTPTVRTMILVGEAVPRKVVEQWIEQATVINAYGPSECSIWTTAKKVRDPATASNIGKPLSGGFWVVHPDDINRLVPLGAPGELLIEGPLLARGYLNDTVKTDAAFVSDPAFVKELGMTNGRRMYRTGDIVQQQADGSLVCLGRRDTQVKIRGQRVEIGEVEHNIDRQAAVEEAVVLFPQEGPCANQLVACVVLSDTASFSPARSGAGGVCELPHDEWHAAALQCGAVRDVVAQHVMHYMVPSQWLPLAALPVNASGKTDRRALTEWLMTLTAETLAMRTGQGQVDDEEVEEELETETQHRLREAWSQVLGVPQRRIRLTSSFVSLGGDSITAMQLISACRAMGLAVSVRAILQSPTLAALALETRVDLQSAGDESAVPDEPFPLSPVQRQFFGDVAADDLRADGDFRFNQSVHLNVRRAVQGADLARALDAVVAKHAMLRARFQYTAEAGWQQRIETELVGSYRFRAHQAPDREALAAITLASQSSLDLAHGPVFAADLITTPDAQTLFLTAHHLVIDLVSWRILVRDLTELLTNGVLPRRHAFSFPRWLGRQRRLANAAVAEPSASLPYDVPAARWDYWGLSPGEYTVADLTEVRAELDEATTARLFGDANAPLRSEPVELMLAALFHAFARVFPDRAVPAVFVEGHGRDSDETSDAALAAETVGWFTTMTPLAIPASEELGLVDTLRCTKDRRRAWPENGVRYFRERFLRSSSLDHFASHRSMEILFNYLGRFQQVEGAADGLFALDAEATASDVGSRTRVLAPIDVSVSVEAGRLQTSVRISEKSRHYDSLRRWTRQYGDSLQQLIVELTATKPTLTASDFPLARLGDADLESLNRTGVYDVGADDWANVQSILPTTDAQRRFITANTCKEQAHYDWLTFDGTGELDSVRFSRACSELVAQIECLRTVFKNVNDRLLQIVLRQSTPKVKVVTNASNLDHALAELHADALSRPVDIQEPMFEAMLIVDRKASKSRVVFRLSHALFDAASLPQILGAFASLIGGEQMASPSIAFREYMEDVVKHQHGSSAVQYWRQALQQMSIPHIGPSLPRGQLFRMRESERSEVHIPKSSYQGIALSTVVKTAWSLTLMRSSQSVDVSFAEVVAGRSTVQSTSVNALGCCIAFKPVLVSTRGDQSLPDLLRAMQDRQVAEMAYETLGEHSVLDECTDLPPGTDFSSVINYQHKAEAISLRLSDVEFTGVDHDLSPPYGFMDVELYIAESPGTLGLQMRFADHVSADAAEKLLASLRQAIVLLTSSAAGDMTAEDLIDKL</sequence>
<feature type="region of interest" description="Disordered" evidence="5">
    <location>
        <begin position="1296"/>
        <end position="1318"/>
    </location>
</feature>
<evidence type="ECO:0000313" key="8">
    <source>
        <dbReference type="Proteomes" id="UP000799537"/>
    </source>
</evidence>
<organism evidence="7 8">
    <name type="scientific">Zasmidium cellare ATCC 36951</name>
    <dbReference type="NCBI Taxonomy" id="1080233"/>
    <lineage>
        <taxon>Eukaryota</taxon>
        <taxon>Fungi</taxon>
        <taxon>Dikarya</taxon>
        <taxon>Ascomycota</taxon>
        <taxon>Pezizomycotina</taxon>
        <taxon>Dothideomycetes</taxon>
        <taxon>Dothideomycetidae</taxon>
        <taxon>Mycosphaerellales</taxon>
        <taxon>Mycosphaerellaceae</taxon>
        <taxon>Zasmidium</taxon>
    </lineage>
</organism>
<dbReference type="FunFam" id="3.30.300.30:FF:000015">
    <property type="entry name" value="Nonribosomal peptide synthase SidD"/>
    <property type="match status" value="2"/>
</dbReference>
<dbReference type="FunFam" id="1.10.1200.10:FF:000005">
    <property type="entry name" value="Nonribosomal peptide synthetase 1"/>
    <property type="match status" value="1"/>
</dbReference>
<dbReference type="Gene3D" id="3.30.559.30">
    <property type="entry name" value="Nonribosomal peptide synthetase, condensation domain"/>
    <property type="match status" value="5"/>
</dbReference>
<keyword evidence="2" id="KW-0597">Phosphoprotein</keyword>
<dbReference type="SMART" id="SM00823">
    <property type="entry name" value="PKS_PP"/>
    <property type="match status" value="2"/>
</dbReference>
<dbReference type="InterPro" id="IPR001242">
    <property type="entry name" value="Condensation_dom"/>
</dbReference>
<dbReference type="PROSITE" id="PS50075">
    <property type="entry name" value="CARRIER"/>
    <property type="match status" value="2"/>
</dbReference>
<dbReference type="InterPro" id="IPR020845">
    <property type="entry name" value="AMP-binding_CS"/>
</dbReference>
<dbReference type="CDD" id="cd19545">
    <property type="entry name" value="FUM14_C_NRPS-like"/>
    <property type="match status" value="1"/>
</dbReference>
<reference evidence="7" key="1">
    <citation type="journal article" date="2020" name="Stud. Mycol.">
        <title>101 Dothideomycetes genomes: a test case for predicting lifestyles and emergence of pathogens.</title>
        <authorList>
            <person name="Haridas S."/>
            <person name="Albert R."/>
            <person name="Binder M."/>
            <person name="Bloem J."/>
            <person name="Labutti K."/>
            <person name="Salamov A."/>
            <person name="Andreopoulos B."/>
            <person name="Baker S."/>
            <person name="Barry K."/>
            <person name="Bills G."/>
            <person name="Bluhm B."/>
            <person name="Cannon C."/>
            <person name="Castanera R."/>
            <person name="Culley D."/>
            <person name="Daum C."/>
            <person name="Ezra D."/>
            <person name="Gonzalez J."/>
            <person name="Henrissat B."/>
            <person name="Kuo A."/>
            <person name="Liang C."/>
            <person name="Lipzen A."/>
            <person name="Lutzoni F."/>
            <person name="Magnuson J."/>
            <person name="Mondo S."/>
            <person name="Nolan M."/>
            <person name="Ohm R."/>
            <person name="Pangilinan J."/>
            <person name="Park H.-J."/>
            <person name="Ramirez L."/>
            <person name="Alfaro M."/>
            <person name="Sun H."/>
            <person name="Tritt A."/>
            <person name="Yoshinaga Y."/>
            <person name="Zwiers L.-H."/>
            <person name="Turgeon B."/>
            <person name="Goodwin S."/>
            <person name="Spatafora J."/>
            <person name="Crous P."/>
            <person name="Grigoriev I."/>
        </authorList>
    </citation>
    <scope>NUCLEOTIDE SEQUENCE</scope>
    <source>
        <strain evidence="7">ATCC 36951</strain>
    </source>
</reference>
<dbReference type="SUPFAM" id="SSF47336">
    <property type="entry name" value="ACP-like"/>
    <property type="match status" value="2"/>
</dbReference>
<evidence type="ECO:0000256" key="5">
    <source>
        <dbReference type="SAM" id="MobiDB-lite"/>
    </source>
</evidence>
<dbReference type="InterPro" id="IPR045851">
    <property type="entry name" value="AMP-bd_C_sf"/>
</dbReference>
<dbReference type="InterPro" id="IPR000873">
    <property type="entry name" value="AMP-dep_synth/lig_dom"/>
</dbReference>
<dbReference type="FunFam" id="3.40.50.980:FF:000001">
    <property type="entry name" value="Non-ribosomal peptide synthetase"/>
    <property type="match status" value="2"/>
</dbReference>
<dbReference type="InterPro" id="IPR020806">
    <property type="entry name" value="PKS_PP-bd"/>
</dbReference>
<proteinExistence type="inferred from homology"/>
<dbReference type="Pfam" id="PF00550">
    <property type="entry name" value="PP-binding"/>
    <property type="match status" value="2"/>
</dbReference>
<dbReference type="CDD" id="cd19542">
    <property type="entry name" value="CT_NRPS-like"/>
    <property type="match status" value="1"/>
</dbReference>
<keyword evidence="1" id="KW-0596">Phosphopantetheine</keyword>
<dbReference type="Gene3D" id="3.40.50.12780">
    <property type="entry name" value="N-terminal domain of ligase-like"/>
    <property type="match status" value="1"/>
</dbReference>
<dbReference type="OrthoDB" id="416786at2759"/>
<dbReference type="SUPFAM" id="SSF56801">
    <property type="entry name" value="Acetyl-CoA synthetase-like"/>
    <property type="match status" value="2"/>
</dbReference>
<dbReference type="FunFam" id="3.40.50.12780:FF:000014">
    <property type="entry name" value="Nonribosomal peptide synthetase 1"/>
    <property type="match status" value="2"/>
</dbReference>
<dbReference type="FunFam" id="3.30.559.10:FF:000016">
    <property type="entry name" value="Nonribosomal peptide synthase Pes1"/>
    <property type="match status" value="2"/>
</dbReference>
<dbReference type="NCBIfam" id="TIGR01733">
    <property type="entry name" value="AA-adenyl-dom"/>
    <property type="match status" value="2"/>
</dbReference>
<dbReference type="EMBL" id="ML993668">
    <property type="protein sequence ID" value="KAF2158435.1"/>
    <property type="molecule type" value="Genomic_DNA"/>
</dbReference>
<evidence type="ECO:0000256" key="1">
    <source>
        <dbReference type="ARBA" id="ARBA00022450"/>
    </source>
</evidence>
<dbReference type="InterPro" id="IPR009081">
    <property type="entry name" value="PP-bd_ACP"/>
</dbReference>
<dbReference type="Gene3D" id="3.30.559.10">
    <property type="entry name" value="Chloramphenicol acetyltransferase-like domain"/>
    <property type="match status" value="4"/>
</dbReference>
<feature type="domain" description="Carrier" evidence="6">
    <location>
        <begin position="842"/>
        <end position="918"/>
    </location>
</feature>
<protein>
    <recommendedName>
        <fullName evidence="6">Carrier domain-containing protein</fullName>
    </recommendedName>
</protein>
<dbReference type="FunFam" id="3.30.559.30:FF:000003">
    <property type="entry name" value="Nonribosomal peptide synthase SidD"/>
    <property type="match status" value="1"/>
</dbReference>
<dbReference type="Gene3D" id="3.30.300.30">
    <property type="match status" value="2"/>
</dbReference>
<evidence type="ECO:0000256" key="4">
    <source>
        <dbReference type="ARBA" id="ARBA00029454"/>
    </source>
</evidence>
<dbReference type="Pfam" id="PF00668">
    <property type="entry name" value="Condensation"/>
    <property type="match status" value="5"/>
</dbReference>
<gene>
    <name evidence="7" type="ORF">M409DRAFT_61661</name>
</gene>
<dbReference type="Gene3D" id="2.30.38.10">
    <property type="entry name" value="Luciferase, Domain 3"/>
    <property type="match status" value="1"/>
</dbReference>
<name>A0A6A6BUR9_ZASCE</name>
<dbReference type="Gene3D" id="1.10.1200.10">
    <property type="entry name" value="ACP-like"/>
    <property type="match status" value="2"/>
</dbReference>
<evidence type="ECO:0000256" key="3">
    <source>
        <dbReference type="ARBA" id="ARBA00022598"/>
    </source>
</evidence>
<dbReference type="GeneID" id="54568103"/>
<dbReference type="Proteomes" id="UP000799537">
    <property type="component" value="Unassembled WGS sequence"/>
</dbReference>
<dbReference type="GO" id="GO:0019748">
    <property type="term" value="P:secondary metabolic process"/>
    <property type="evidence" value="ECO:0007669"/>
    <property type="project" value="UniProtKB-ARBA"/>
</dbReference>
<dbReference type="CDD" id="cd05918">
    <property type="entry name" value="A_NRPS_SidN3_like"/>
    <property type="match status" value="2"/>
</dbReference>
<evidence type="ECO:0000313" key="7">
    <source>
        <dbReference type="EMBL" id="KAF2158435.1"/>
    </source>
</evidence>
<evidence type="ECO:0000256" key="2">
    <source>
        <dbReference type="ARBA" id="ARBA00022553"/>
    </source>
</evidence>
<dbReference type="RefSeq" id="XP_033659324.1">
    <property type="nucleotide sequence ID" value="XM_033814831.1"/>
</dbReference>
<dbReference type="InterPro" id="IPR042099">
    <property type="entry name" value="ANL_N_sf"/>
</dbReference>
<dbReference type="Gene3D" id="3.40.50.980">
    <property type="match status" value="2"/>
</dbReference>
<accession>A0A6A6BUR9</accession>
<dbReference type="InterPro" id="IPR036736">
    <property type="entry name" value="ACP-like_sf"/>
</dbReference>
<comment type="similarity">
    <text evidence="4">Belongs to the NRP synthetase family.</text>
</comment>
<feature type="domain" description="Carrier" evidence="6">
    <location>
        <begin position="2411"/>
        <end position="2487"/>
    </location>
</feature>
<dbReference type="InterPro" id="IPR010071">
    <property type="entry name" value="AA_adenyl_dom"/>
</dbReference>
<dbReference type="FunFam" id="3.30.559.30:FF:000002">
    <property type="entry name" value="Nonribosomal peptide synthase Pes1"/>
    <property type="match status" value="2"/>
</dbReference>
<dbReference type="GO" id="GO:0031177">
    <property type="term" value="F:phosphopantetheine binding"/>
    <property type="evidence" value="ECO:0007669"/>
    <property type="project" value="InterPro"/>
</dbReference>
<dbReference type="CDD" id="cd19534">
    <property type="entry name" value="E_NRPS"/>
    <property type="match status" value="2"/>
</dbReference>
<dbReference type="GO" id="GO:0016874">
    <property type="term" value="F:ligase activity"/>
    <property type="evidence" value="ECO:0007669"/>
    <property type="project" value="UniProtKB-KW"/>
</dbReference>
<dbReference type="PROSITE" id="PS00455">
    <property type="entry name" value="AMP_BINDING"/>
    <property type="match status" value="2"/>
</dbReference>
<evidence type="ECO:0000259" key="6">
    <source>
        <dbReference type="PROSITE" id="PS50075"/>
    </source>
</evidence>
<dbReference type="SUPFAM" id="SSF52777">
    <property type="entry name" value="CoA-dependent acyltransferases"/>
    <property type="match status" value="9"/>
</dbReference>